<dbReference type="OrthoDB" id="10038436at2759"/>
<evidence type="ECO:0000256" key="5">
    <source>
        <dbReference type="ARBA" id="ARBA00023136"/>
    </source>
</evidence>
<dbReference type="InterPro" id="IPR051423">
    <property type="entry name" value="CD225/Dispanin"/>
</dbReference>
<feature type="region of interest" description="Disordered" evidence="6">
    <location>
        <begin position="1"/>
        <end position="34"/>
    </location>
</feature>
<comment type="caution">
    <text evidence="8">The sequence shown here is derived from an EMBL/GenBank/DDBJ whole genome shotgun (WGS) entry which is preliminary data.</text>
</comment>
<feature type="transmembrane region" description="Helical" evidence="7">
    <location>
        <begin position="71"/>
        <end position="92"/>
    </location>
</feature>
<keyword evidence="9" id="KW-1185">Reference proteome</keyword>
<evidence type="ECO:0000256" key="3">
    <source>
        <dbReference type="ARBA" id="ARBA00022692"/>
    </source>
</evidence>
<organism evidence="8 9">
    <name type="scientific">Bugula neritina</name>
    <name type="common">Brown bryozoan</name>
    <name type="synonym">Sertularia neritina</name>
    <dbReference type="NCBI Taxonomy" id="10212"/>
    <lineage>
        <taxon>Eukaryota</taxon>
        <taxon>Metazoa</taxon>
        <taxon>Spiralia</taxon>
        <taxon>Lophotrochozoa</taxon>
        <taxon>Bryozoa</taxon>
        <taxon>Gymnolaemata</taxon>
        <taxon>Cheilostomatida</taxon>
        <taxon>Flustrina</taxon>
        <taxon>Buguloidea</taxon>
        <taxon>Bugulidae</taxon>
        <taxon>Bugula</taxon>
    </lineage>
</organism>
<evidence type="ECO:0000256" key="1">
    <source>
        <dbReference type="ARBA" id="ARBA00004370"/>
    </source>
</evidence>
<comment type="subcellular location">
    <subcellularLocation>
        <location evidence="1">Membrane</location>
    </subcellularLocation>
</comment>
<dbReference type="Proteomes" id="UP000593567">
    <property type="component" value="Unassembled WGS sequence"/>
</dbReference>
<evidence type="ECO:0000256" key="7">
    <source>
        <dbReference type="SAM" id="Phobius"/>
    </source>
</evidence>
<keyword evidence="4 7" id="KW-1133">Transmembrane helix</keyword>
<comment type="similarity">
    <text evidence="2">Belongs to the CD225/Dispanin family.</text>
</comment>
<gene>
    <name evidence="8" type="ORF">EB796_016929</name>
</gene>
<keyword evidence="5 7" id="KW-0472">Membrane</keyword>
<evidence type="ECO:0000313" key="8">
    <source>
        <dbReference type="EMBL" id="KAF6024769.1"/>
    </source>
</evidence>
<evidence type="ECO:0000256" key="6">
    <source>
        <dbReference type="SAM" id="MobiDB-lite"/>
    </source>
</evidence>
<feature type="compositionally biased region" description="Basic and acidic residues" evidence="6">
    <location>
        <begin position="9"/>
        <end position="23"/>
    </location>
</feature>
<dbReference type="Pfam" id="PF04505">
    <property type="entry name" value="CD225"/>
    <property type="match status" value="1"/>
</dbReference>
<name>A0A7J7JEN4_BUGNE</name>
<dbReference type="PANTHER" id="PTHR14948">
    <property type="entry name" value="NG5"/>
    <property type="match status" value="1"/>
</dbReference>
<accession>A0A7J7JEN4</accession>
<dbReference type="InterPro" id="IPR007593">
    <property type="entry name" value="CD225/Dispanin_fam"/>
</dbReference>
<protein>
    <submittedName>
        <fullName evidence="8">Uncharacterized protein</fullName>
    </submittedName>
</protein>
<evidence type="ECO:0000256" key="4">
    <source>
        <dbReference type="ARBA" id="ARBA00022989"/>
    </source>
</evidence>
<evidence type="ECO:0000313" key="9">
    <source>
        <dbReference type="Proteomes" id="UP000593567"/>
    </source>
</evidence>
<keyword evidence="3 7" id="KW-0812">Transmembrane</keyword>
<reference evidence="8" key="1">
    <citation type="submission" date="2020-06" db="EMBL/GenBank/DDBJ databases">
        <title>Draft genome of Bugula neritina, a colonial animal packing powerful symbionts and potential medicines.</title>
        <authorList>
            <person name="Rayko M."/>
        </authorList>
    </citation>
    <scope>NUCLEOTIDE SEQUENCE [LARGE SCALE GENOMIC DNA]</scope>
    <source>
        <strain evidence="8">Kwan_BN1</strain>
    </source>
</reference>
<sequence length="106" mass="11347">MESYQPSETDVHKKANELPEYHGEGYPSGYSGAPPSVSHAGAGYAGYSPHAVPHQVIIQAPQQLSNPPNSYLGFSIFNAVCCCFILGVMAIIKSVESRSSSRIGEF</sequence>
<dbReference type="GO" id="GO:0016020">
    <property type="term" value="C:membrane"/>
    <property type="evidence" value="ECO:0007669"/>
    <property type="project" value="UniProtKB-SubCell"/>
</dbReference>
<dbReference type="AlphaFoldDB" id="A0A7J7JEN4"/>
<dbReference type="EMBL" id="VXIV02002536">
    <property type="protein sequence ID" value="KAF6024769.1"/>
    <property type="molecule type" value="Genomic_DNA"/>
</dbReference>
<evidence type="ECO:0000256" key="2">
    <source>
        <dbReference type="ARBA" id="ARBA00006843"/>
    </source>
</evidence>
<proteinExistence type="inferred from homology"/>
<dbReference type="PANTHER" id="PTHR14948:SF25">
    <property type="entry name" value="DUF4190 DOMAIN-CONTAINING PROTEIN"/>
    <property type="match status" value="1"/>
</dbReference>